<accession>A0A2K1J3U9</accession>
<dbReference type="EMBL" id="ABEU02000017">
    <property type="protein sequence ID" value="PNR36201.1"/>
    <property type="molecule type" value="Genomic_DNA"/>
</dbReference>
<reference evidence="1 3" key="1">
    <citation type="journal article" date="2008" name="Science">
        <title>The Physcomitrella genome reveals evolutionary insights into the conquest of land by plants.</title>
        <authorList>
            <person name="Rensing S."/>
            <person name="Lang D."/>
            <person name="Zimmer A."/>
            <person name="Terry A."/>
            <person name="Salamov A."/>
            <person name="Shapiro H."/>
            <person name="Nishiyama T."/>
            <person name="Perroud P.-F."/>
            <person name="Lindquist E."/>
            <person name="Kamisugi Y."/>
            <person name="Tanahashi T."/>
            <person name="Sakakibara K."/>
            <person name="Fujita T."/>
            <person name="Oishi K."/>
            <person name="Shin-I T."/>
            <person name="Kuroki Y."/>
            <person name="Toyoda A."/>
            <person name="Suzuki Y."/>
            <person name="Hashimoto A."/>
            <person name="Yamaguchi K."/>
            <person name="Sugano A."/>
            <person name="Kohara Y."/>
            <person name="Fujiyama A."/>
            <person name="Anterola A."/>
            <person name="Aoki S."/>
            <person name="Ashton N."/>
            <person name="Barbazuk W.B."/>
            <person name="Barker E."/>
            <person name="Bennetzen J."/>
            <person name="Bezanilla M."/>
            <person name="Blankenship R."/>
            <person name="Cho S.H."/>
            <person name="Dutcher S."/>
            <person name="Estelle M."/>
            <person name="Fawcett J.A."/>
            <person name="Gundlach H."/>
            <person name="Hanada K."/>
            <person name="Heyl A."/>
            <person name="Hicks K.A."/>
            <person name="Hugh J."/>
            <person name="Lohr M."/>
            <person name="Mayer K."/>
            <person name="Melkozernov A."/>
            <person name="Murata T."/>
            <person name="Nelson D."/>
            <person name="Pils B."/>
            <person name="Prigge M."/>
            <person name="Reiss B."/>
            <person name="Renner T."/>
            <person name="Rombauts S."/>
            <person name="Rushton P."/>
            <person name="Sanderfoot A."/>
            <person name="Schween G."/>
            <person name="Shiu S.-H."/>
            <person name="Stueber K."/>
            <person name="Theodoulou F.L."/>
            <person name="Tu H."/>
            <person name="Van de Peer Y."/>
            <person name="Verrier P.J."/>
            <person name="Waters E."/>
            <person name="Wood A."/>
            <person name="Yang L."/>
            <person name="Cove D."/>
            <person name="Cuming A."/>
            <person name="Hasebe M."/>
            <person name="Lucas S."/>
            <person name="Mishler D.B."/>
            <person name="Reski R."/>
            <person name="Grigoriev I."/>
            <person name="Quatrano R.S."/>
            <person name="Boore J.L."/>
        </authorList>
    </citation>
    <scope>NUCLEOTIDE SEQUENCE [LARGE SCALE GENOMIC DNA]</scope>
    <source>
        <strain evidence="2 3">cv. Gransden 2004</strain>
    </source>
</reference>
<proteinExistence type="predicted"/>
<sequence length="79" mass="9178">MVLRRSENKRVRRVRAASRFSAMQCCCPSIGPAAFGTWSPVQSPPRREPFSRPPPPRALFHFTPKKLNQHYYFYVSVLL</sequence>
<dbReference type="EnsemblPlants" id="Pp3c17_13930V3.1">
    <property type="protein sequence ID" value="PAC:32906723.CDS.1"/>
    <property type="gene ID" value="Pp3c17_13930"/>
</dbReference>
<dbReference type="Proteomes" id="UP000006727">
    <property type="component" value="Chromosome 17"/>
</dbReference>
<protein>
    <submittedName>
        <fullName evidence="1 2">Uncharacterized protein</fullName>
    </submittedName>
</protein>
<evidence type="ECO:0000313" key="1">
    <source>
        <dbReference type="EMBL" id="PNR36201.1"/>
    </source>
</evidence>
<gene>
    <name evidence="1" type="ORF">PHYPA_022052</name>
</gene>
<keyword evidence="3" id="KW-1185">Reference proteome</keyword>
<reference evidence="2" key="3">
    <citation type="submission" date="2020-12" db="UniProtKB">
        <authorList>
            <consortium name="EnsemblPlants"/>
        </authorList>
    </citation>
    <scope>IDENTIFICATION</scope>
</reference>
<name>A0A2K1J3U9_PHYPA</name>
<dbReference type="InParanoid" id="A0A2K1J3U9"/>
<dbReference type="Gramene" id="Pp3c17_13930V3.1">
    <property type="protein sequence ID" value="PAC:32906723.CDS.1"/>
    <property type="gene ID" value="Pp3c17_13930"/>
</dbReference>
<organism evidence="1">
    <name type="scientific">Physcomitrium patens</name>
    <name type="common">Spreading-leaved earth moss</name>
    <name type="synonym">Physcomitrella patens</name>
    <dbReference type="NCBI Taxonomy" id="3218"/>
    <lineage>
        <taxon>Eukaryota</taxon>
        <taxon>Viridiplantae</taxon>
        <taxon>Streptophyta</taxon>
        <taxon>Embryophyta</taxon>
        <taxon>Bryophyta</taxon>
        <taxon>Bryophytina</taxon>
        <taxon>Bryopsida</taxon>
        <taxon>Funariidae</taxon>
        <taxon>Funariales</taxon>
        <taxon>Funariaceae</taxon>
        <taxon>Physcomitrium</taxon>
    </lineage>
</organism>
<evidence type="ECO:0000313" key="2">
    <source>
        <dbReference type="EnsemblPlants" id="PAC:32906723.CDS.1"/>
    </source>
</evidence>
<reference evidence="1 3" key="2">
    <citation type="journal article" date="2018" name="Plant J.">
        <title>The Physcomitrella patens chromosome-scale assembly reveals moss genome structure and evolution.</title>
        <authorList>
            <person name="Lang D."/>
            <person name="Ullrich K.K."/>
            <person name="Murat F."/>
            <person name="Fuchs J."/>
            <person name="Jenkins J."/>
            <person name="Haas F.B."/>
            <person name="Piednoel M."/>
            <person name="Gundlach H."/>
            <person name="Van Bel M."/>
            <person name="Meyberg R."/>
            <person name="Vives C."/>
            <person name="Morata J."/>
            <person name="Symeonidi A."/>
            <person name="Hiss M."/>
            <person name="Muchero W."/>
            <person name="Kamisugi Y."/>
            <person name="Saleh O."/>
            <person name="Blanc G."/>
            <person name="Decker E.L."/>
            <person name="van Gessel N."/>
            <person name="Grimwood J."/>
            <person name="Hayes R.D."/>
            <person name="Graham S.W."/>
            <person name="Gunter L.E."/>
            <person name="McDaniel S.F."/>
            <person name="Hoernstein S.N.W."/>
            <person name="Larsson A."/>
            <person name="Li F.W."/>
            <person name="Perroud P.F."/>
            <person name="Phillips J."/>
            <person name="Ranjan P."/>
            <person name="Rokshar D.S."/>
            <person name="Rothfels C.J."/>
            <person name="Schneider L."/>
            <person name="Shu S."/>
            <person name="Stevenson D.W."/>
            <person name="Thummler F."/>
            <person name="Tillich M."/>
            <person name="Villarreal Aguilar J.C."/>
            <person name="Widiez T."/>
            <person name="Wong G.K."/>
            <person name="Wymore A."/>
            <person name="Zhang Y."/>
            <person name="Zimmer A.D."/>
            <person name="Quatrano R.S."/>
            <person name="Mayer K.F.X."/>
            <person name="Goodstein D."/>
            <person name="Casacuberta J.M."/>
            <person name="Vandepoele K."/>
            <person name="Reski R."/>
            <person name="Cuming A.C."/>
            <person name="Tuskan G.A."/>
            <person name="Maumus F."/>
            <person name="Salse J."/>
            <person name="Schmutz J."/>
            <person name="Rensing S.A."/>
        </authorList>
    </citation>
    <scope>NUCLEOTIDE SEQUENCE [LARGE SCALE GENOMIC DNA]</scope>
    <source>
        <strain evidence="2 3">cv. Gransden 2004</strain>
    </source>
</reference>
<evidence type="ECO:0000313" key="3">
    <source>
        <dbReference type="Proteomes" id="UP000006727"/>
    </source>
</evidence>
<dbReference type="AlphaFoldDB" id="A0A2K1J3U9"/>